<dbReference type="InterPro" id="IPR050892">
    <property type="entry name" value="ADP-ribose_metab_enzymes"/>
</dbReference>
<dbReference type="Gene3D" id="3.40.220.10">
    <property type="entry name" value="Leucine Aminopeptidase, subunit E, domain 1"/>
    <property type="match status" value="1"/>
</dbReference>
<reference evidence="3" key="1">
    <citation type="journal article" date="2014" name="Int. J. Syst. Evol. Microbiol.">
        <title>Complete genome sequence of Corynebacterium casei LMG S-19264T (=DSM 44701T), isolated from a smear-ripened cheese.</title>
        <authorList>
            <consortium name="US DOE Joint Genome Institute (JGI-PGF)"/>
            <person name="Walter F."/>
            <person name="Albersmeier A."/>
            <person name="Kalinowski J."/>
            <person name="Ruckert C."/>
        </authorList>
    </citation>
    <scope>NUCLEOTIDE SEQUENCE</scope>
    <source>
        <strain evidence="3">KCTC 12710</strain>
    </source>
</reference>
<dbReference type="Pfam" id="PF01661">
    <property type="entry name" value="Macro"/>
    <property type="match status" value="1"/>
</dbReference>
<feature type="domain" description="Macro" evidence="2">
    <location>
        <begin position="1"/>
        <end position="156"/>
    </location>
</feature>
<comment type="catalytic activity">
    <reaction evidence="1">
        <text>an N-(ADP-alpha-D-ribosyl)-thymidine in DNA + H2O = a thymidine in DNA + ADP-D-ribose</text>
        <dbReference type="Rhea" id="RHEA:71655"/>
        <dbReference type="Rhea" id="RHEA-COMP:13556"/>
        <dbReference type="Rhea" id="RHEA-COMP:18051"/>
        <dbReference type="ChEBI" id="CHEBI:15377"/>
        <dbReference type="ChEBI" id="CHEBI:57967"/>
        <dbReference type="ChEBI" id="CHEBI:137386"/>
        <dbReference type="ChEBI" id="CHEBI:191199"/>
    </reaction>
    <physiologicalReaction direction="left-to-right" evidence="1">
        <dbReference type="Rhea" id="RHEA:71656"/>
    </physiologicalReaction>
</comment>
<accession>A0A918QXW8</accession>
<dbReference type="PROSITE" id="PS51154">
    <property type="entry name" value="MACRO"/>
    <property type="match status" value="1"/>
</dbReference>
<keyword evidence="4" id="KW-1185">Reference proteome</keyword>
<reference evidence="3" key="2">
    <citation type="submission" date="2020-09" db="EMBL/GenBank/DDBJ databases">
        <authorList>
            <person name="Sun Q."/>
            <person name="Kim S."/>
        </authorList>
    </citation>
    <scope>NUCLEOTIDE SEQUENCE</scope>
    <source>
        <strain evidence="3">KCTC 12710</strain>
    </source>
</reference>
<evidence type="ECO:0000313" key="4">
    <source>
        <dbReference type="Proteomes" id="UP000636004"/>
    </source>
</evidence>
<dbReference type="PANTHER" id="PTHR12521:SF0">
    <property type="entry name" value="ADP-RIBOSE GLYCOHYDROLASE OARD1"/>
    <property type="match status" value="1"/>
</dbReference>
<evidence type="ECO:0000313" key="3">
    <source>
        <dbReference type="EMBL" id="GGZ76302.1"/>
    </source>
</evidence>
<gene>
    <name evidence="3" type="ORF">GCM10007028_12350</name>
</gene>
<dbReference type="SUPFAM" id="SSF52949">
    <property type="entry name" value="Macro domain-like"/>
    <property type="match status" value="1"/>
</dbReference>
<dbReference type="InterPro" id="IPR002589">
    <property type="entry name" value="Macro_dom"/>
</dbReference>
<dbReference type="AlphaFoldDB" id="A0A918QXW8"/>
<dbReference type="RefSeq" id="WP_373294336.1">
    <property type="nucleotide sequence ID" value="NZ_BMWZ01000002.1"/>
</dbReference>
<dbReference type="SMART" id="SM00506">
    <property type="entry name" value="A1pp"/>
    <property type="match status" value="1"/>
</dbReference>
<dbReference type="Proteomes" id="UP000636004">
    <property type="component" value="Unassembled WGS sequence"/>
</dbReference>
<dbReference type="PANTHER" id="PTHR12521">
    <property type="entry name" value="PROTEIN C6ORF130"/>
    <property type="match status" value="1"/>
</dbReference>
<proteinExistence type="predicted"/>
<evidence type="ECO:0000259" key="2">
    <source>
        <dbReference type="PROSITE" id="PS51154"/>
    </source>
</evidence>
<comment type="caution">
    <text evidence="3">The sequence shown here is derived from an EMBL/GenBank/DDBJ whole genome shotgun (WGS) entry which is preliminary data.</text>
</comment>
<evidence type="ECO:0000256" key="1">
    <source>
        <dbReference type="ARBA" id="ARBA00035885"/>
    </source>
</evidence>
<dbReference type="InterPro" id="IPR043472">
    <property type="entry name" value="Macro_dom-like"/>
</dbReference>
<name>A0A918QXW8_9FLAO</name>
<dbReference type="GO" id="GO:0140291">
    <property type="term" value="P:peptidyl-glutamate ADP-deribosylation"/>
    <property type="evidence" value="ECO:0007669"/>
    <property type="project" value="TreeGrafter"/>
</dbReference>
<sequence>MESINYIKGDATNPIGNDKKMIVHICNDIGGWGKGFVLAISKKWKKPEQQYREWFKSQEKFELGEVQFVDIDSELSIANMIGQHKIKRLKGQIPIRYEAVEKCLSKVAEYSKENNLSVHMPRIGCGLAGGDWNTMEQIIQKKLIDRNIKVTVYDFE</sequence>
<protein>
    <submittedName>
        <fullName evidence="3">Appr-1-p processing protein</fullName>
    </submittedName>
</protein>
<dbReference type="CDD" id="cd02901">
    <property type="entry name" value="Macro_Poa1p-like"/>
    <property type="match status" value="1"/>
</dbReference>
<organism evidence="3 4">
    <name type="scientific">Algibacter mikhailovii</name>
    <dbReference type="NCBI Taxonomy" id="425498"/>
    <lineage>
        <taxon>Bacteria</taxon>
        <taxon>Pseudomonadati</taxon>
        <taxon>Bacteroidota</taxon>
        <taxon>Flavobacteriia</taxon>
        <taxon>Flavobacteriales</taxon>
        <taxon>Flavobacteriaceae</taxon>
        <taxon>Algibacter</taxon>
    </lineage>
</organism>
<dbReference type="EMBL" id="BMWZ01000002">
    <property type="protein sequence ID" value="GGZ76302.1"/>
    <property type="molecule type" value="Genomic_DNA"/>
</dbReference>